<name>A0A448WLB6_9PLAT</name>
<evidence type="ECO:0000313" key="8">
    <source>
        <dbReference type="EMBL" id="VEL14521.1"/>
    </source>
</evidence>
<reference evidence="8" key="1">
    <citation type="submission" date="2018-11" db="EMBL/GenBank/DDBJ databases">
        <authorList>
            <consortium name="Pathogen Informatics"/>
        </authorList>
    </citation>
    <scope>NUCLEOTIDE SEQUENCE</scope>
</reference>
<keyword evidence="5" id="KW-0378">Hydrolase</keyword>
<accession>A0A448WLB6</accession>
<dbReference type="PANTHER" id="PTHR12318:SF0">
    <property type="entry name" value="ACYL-COENZYME A DIPHOSPHATASE NUDT19"/>
    <property type="match status" value="1"/>
</dbReference>
<proteinExistence type="inferred from homology"/>
<dbReference type="GO" id="GO:0016818">
    <property type="term" value="F:hydrolase activity, acting on acid anhydrides, in phosphorus-containing anhydrides"/>
    <property type="evidence" value="ECO:0007669"/>
    <property type="project" value="InterPro"/>
</dbReference>
<comment type="similarity">
    <text evidence="3">Belongs to the Nudix hydrolase family.</text>
</comment>
<dbReference type="EMBL" id="CAAALY010021457">
    <property type="protein sequence ID" value="VEL14521.1"/>
    <property type="molecule type" value="Genomic_DNA"/>
</dbReference>
<keyword evidence="4" id="KW-0479">Metal-binding</keyword>
<gene>
    <name evidence="8" type="ORF">PXEA_LOCUS7961</name>
</gene>
<evidence type="ECO:0000256" key="7">
    <source>
        <dbReference type="ARBA" id="ARBA00023211"/>
    </source>
</evidence>
<comment type="caution">
    <text evidence="8">The sequence shown here is derived from an EMBL/GenBank/DDBJ whole genome shotgun (WGS) entry which is preliminary data.</text>
</comment>
<organism evidence="8 9">
    <name type="scientific">Protopolystoma xenopodis</name>
    <dbReference type="NCBI Taxonomy" id="117903"/>
    <lineage>
        <taxon>Eukaryota</taxon>
        <taxon>Metazoa</taxon>
        <taxon>Spiralia</taxon>
        <taxon>Lophotrochozoa</taxon>
        <taxon>Platyhelminthes</taxon>
        <taxon>Monogenea</taxon>
        <taxon>Polyopisthocotylea</taxon>
        <taxon>Polystomatidea</taxon>
        <taxon>Polystomatidae</taxon>
        <taxon>Protopolystoma</taxon>
    </lineage>
</organism>
<evidence type="ECO:0000256" key="4">
    <source>
        <dbReference type="ARBA" id="ARBA00022723"/>
    </source>
</evidence>
<dbReference type="InterPro" id="IPR039121">
    <property type="entry name" value="NUDT19"/>
</dbReference>
<evidence type="ECO:0008006" key="10">
    <source>
        <dbReference type="Google" id="ProtNLM"/>
    </source>
</evidence>
<dbReference type="Proteomes" id="UP000784294">
    <property type="component" value="Unassembled WGS sequence"/>
</dbReference>
<comment type="cofactor">
    <cofactor evidence="1">
        <name>Mn(2+)</name>
        <dbReference type="ChEBI" id="CHEBI:29035"/>
    </cofactor>
</comment>
<feature type="non-terminal residue" evidence="8">
    <location>
        <position position="124"/>
    </location>
</feature>
<evidence type="ECO:0000256" key="1">
    <source>
        <dbReference type="ARBA" id="ARBA00001936"/>
    </source>
</evidence>
<keyword evidence="7" id="KW-0464">Manganese</keyword>
<sequence>MRVLDFPPWRLAASIILTSHSSFAERLCSSLGGSRYLNKAFNHDYHILMLKRPNGSRSFGGRNVFPGGVVSPEDFSHNWREVVKPPQDIRKSKFQPQIYSDAEKYYMANESDSLPASQALRICA</sequence>
<evidence type="ECO:0000256" key="2">
    <source>
        <dbReference type="ARBA" id="ARBA00001946"/>
    </source>
</evidence>
<dbReference type="PANTHER" id="PTHR12318">
    <property type="entry name" value="TESTOSTERONE-REGULATED PROTEIN RP2"/>
    <property type="match status" value="1"/>
</dbReference>
<protein>
    <recommendedName>
        <fullName evidence="10">Nudix hydrolase domain-containing protein</fullName>
    </recommendedName>
</protein>
<evidence type="ECO:0000256" key="6">
    <source>
        <dbReference type="ARBA" id="ARBA00022842"/>
    </source>
</evidence>
<evidence type="ECO:0000313" key="9">
    <source>
        <dbReference type="Proteomes" id="UP000784294"/>
    </source>
</evidence>
<dbReference type="GO" id="GO:0046872">
    <property type="term" value="F:metal ion binding"/>
    <property type="evidence" value="ECO:0007669"/>
    <property type="project" value="UniProtKB-KW"/>
</dbReference>
<dbReference type="GO" id="GO:0005739">
    <property type="term" value="C:mitochondrion"/>
    <property type="evidence" value="ECO:0007669"/>
    <property type="project" value="TreeGrafter"/>
</dbReference>
<dbReference type="Gene3D" id="3.90.79.10">
    <property type="entry name" value="Nucleoside Triphosphate Pyrophosphohydrolase"/>
    <property type="match status" value="1"/>
</dbReference>
<keyword evidence="6" id="KW-0460">Magnesium</keyword>
<evidence type="ECO:0000256" key="3">
    <source>
        <dbReference type="ARBA" id="ARBA00005582"/>
    </source>
</evidence>
<evidence type="ECO:0000256" key="5">
    <source>
        <dbReference type="ARBA" id="ARBA00022801"/>
    </source>
</evidence>
<comment type="cofactor">
    <cofactor evidence="2">
        <name>Mg(2+)</name>
        <dbReference type="ChEBI" id="CHEBI:18420"/>
    </cofactor>
</comment>
<dbReference type="AlphaFoldDB" id="A0A448WLB6"/>
<keyword evidence="9" id="KW-1185">Reference proteome</keyword>